<evidence type="ECO:0000313" key="1">
    <source>
        <dbReference type="EMBL" id="KAI4378626.1"/>
    </source>
</evidence>
<dbReference type="Proteomes" id="UP001057402">
    <property type="component" value="Chromosome 4"/>
</dbReference>
<evidence type="ECO:0000313" key="2">
    <source>
        <dbReference type="Proteomes" id="UP001057402"/>
    </source>
</evidence>
<protein>
    <submittedName>
        <fullName evidence="1">Uncharacterized protein</fullName>
    </submittedName>
</protein>
<sequence length="182" mass="20186">MAREVGPTKWRGKCTVEVIGVTPDQAWQALSSFCNGHEWFPAMHTCHKVEGNDGQVGLIRYCTGSRKSVVKPADGQSEAKVVRMIKWAYERLTVVDPTERQLSYEALENNMGLSSYVATMKAVPAAMKGGSGEAGCRIEWTFVCDPMVGGWKSARAYEAFLCFNLQAMARKLEGRFRALARI</sequence>
<dbReference type="EMBL" id="CM042883">
    <property type="protein sequence ID" value="KAI4378626.1"/>
    <property type="molecule type" value="Genomic_DNA"/>
</dbReference>
<gene>
    <name evidence="1" type="ORF">MLD38_016080</name>
</gene>
<accession>A0ACB9RK68</accession>
<name>A0ACB9RK68_9MYRT</name>
<proteinExistence type="predicted"/>
<comment type="caution">
    <text evidence="1">The sequence shown here is derived from an EMBL/GenBank/DDBJ whole genome shotgun (WGS) entry which is preliminary data.</text>
</comment>
<organism evidence="1 2">
    <name type="scientific">Melastoma candidum</name>
    <dbReference type="NCBI Taxonomy" id="119954"/>
    <lineage>
        <taxon>Eukaryota</taxon>
        <taxon>Viridiplantae</taxon>
        <taxon>Streptophyta</taxon>
        <taxon>Embryophyta</taxon>
        <taxon>Tracheophyta</taxon>
        <taxon>Spermatophyta</taxon>
        <taxon>Magnoliopsida</taxon>
        <taxon>eudicotyledons</taxon>
        <taxon>Gunneridae</taxon>
        <taxon>Pentapetalae</taxon>
        <taxon>rosids</taxon>
        <taxon>malvids</taxon>
        <taxon>Myrtales</taxon>
        <taxon>Melastomataceae</taxon>
        <taxon>Melastomatoideae</taxon>
        <taxon>Melastomateae</taxon>
        <taxon>Melastoma</taxon>
    </lineage>
</organism>
<keyword evidence="2" id="KW-1185">Reference proteome</keyword>
<reference evidence="2" key="1">
    <citation type="journal article" date="2023" name="Front. Plant Sci.">
        <title>Chromosomal-level genome assembly of Melastoma candidum provides insights into trichome evolution.</title>
        <authorList>
            <person name="Zhong Y."/>
            <person name="Wu W."/>
            <person name="Sun C."/>
            <person name="Zou P."/>
            <person name="Liu Y."/>
            <person name="Dai S."/>
            <person name="Zhou R."/>
        </authorList>
    </citation>
    <scope>NUCLEOTIDE SEQUENCE [LARGE SCALE GENOMIC DNA]</scope>
</reference>